<accession>A0A367EZU1</accession>
<dbReference type="AlphaFoldDB" id="A0A367EZU1"/>
<protein>
    <submittedName>
        <fullName evidence="1">Uncharacterized protein</fullName>
    </submittedName>
</protein>
<name>A0A367EZU1_9ACTN</name>
<dbReference type="EMBL" id="QOIN01000042">
    <property type="protein sequence ID" value="RCG23624.1"/>
    <property type="molecule type" value="Genomic_DNA"/>
</dbReference>
<organism evidence="1 2">
    <name type="scientific">Streptomyces diacarni</name>
    <dbReference type="NCBI Taxonomy" id="2800381"/>
    <lineage>
        <taxon>Bacteria</taxon>
        <taxon>Bacillati</taxon>
        <taxon>Actinomycetota</taxon>
        <taxon>Actinomycetes</taxon>
        <taxon>Kitasatosporales</taxon>
        <taxon>Streptomycetaceae</taxon>
        <taxon>Streptomyces</taxon>
    </lineage>
</organism>
<keyword evidence="2" id="KW-1185">Reference proteome</keyword>
<dbReference type="Proteomes" id="UP000252914">
    <property type="component" value="Unassembled WGS sequence"/>
</dbReference>
<evidence type="ECO:0000313" key="1">
    <source>
        <dbReference type="EMBL" id="RCG23624.1"/>
    </source>
</evidence>
<comment type="caution">
    <text evidence="1">The sequence shown here is derived from an EMBL/GenBank/DDBJ whole genome shotgun (WGS) entry which is preliminary data.</text>
</comment>
<reference evidence="1 2" key="1">
    <citation type="submission" date="2018-06" db="EMBL/GenBank/DDBJ databases">
        <title>Streptomyces reniochalinae sp. nov. and Streptomyces diacarnus sp. nov. from marine sponges.</title>
        <authorList>
            <person name="Li L."/>
        </authorList>
    </citation>
    <scope>NUCLEOTIDE SEQUENCE [LARGE SCALE GENOMIC DNA]</scope>
    <source>
        <strain evidence="1 2">LHW51701</strain>
    </source>
</reference>
<proteinExistence type="predicted"/>
<sequence length="69" mass="7033">MEVAAVADVATPGAVQGVLPRTVRGSAAMRDVLADSAPEGPYRRAPAEHPHAEADAVFLARASPAADRA</sequence>
<gene>
    <name evidence="1" type="ORF">DTL70_13270</name>
</gene>
<evidence type="ECO:0000313" key="2">
    <source>
        <dbReference type="Proteomes" id="UP000252914"/>
    </source>
</evidence>